<feature type="transmembrane region" description="Helical" evidence="1">
    <location>
        <begin position="254"/>
        <end position="271"/>
    </location>
</feature>
<dbReference type="AlphaFoldDB" id="A0A5S5C034"/>
<name>A0A5S5C034_9FLAO</name>
<feature type="transmembrane region" description="Helical" evidence="1">
    <location>
        <begin position="36"/>
        <end position="57"/>
    </location>
</feature>
<evidence type="ECO:0000256" key="1">
    <source>
        <dbReference type="SAM" id="Phobius"/>
    </source>
</evidence>
<dbReference type="OrthoDB" id="1049480at2"/>
<feature type="transmembrane region" description="Helical" evidence="1">
    <location>
        <begin position="131"/>
        <end position="148"/>
    </location>
</feature>
<accession>A0A5S5C034</accession>
<protein>
    <recommendedName>
        <fullName evidence="4">Glycerophosphoryl diester phosphodiesterase family protein</fullName>
    </recommendedName>
</protein>
<organism evidence="2 3">
    <name type="scientific">Aquimarina intermedia</name>
    <dbReference type="NCBI Taxonomy" id="350814"/>
    <lineage>
        <taxon>Bacteria</taxon>
        <taxon>Pseudomonadati</taxon>
        <taxon>Bacteroidota</taxon>
        <taxon>Flavobacteriia</taxon>
        <taxon>Flavobacteriales</taxon>
        <taxon>Flavobacteriaceae</taxon>
        <taxon>Aquimarina</taxon>
    </lineage>
</organism>
<feature type="transmembrane region" description="Helical" evidence="1">
    <location>
        <begin position="77"/>
        <end position="105"/>
    </location>
</feature>
<keyword evidence="1" id="KW-0812">Transmembrane</keyword>
<feature type="transmembrane region" description="Helical" evidence="1">
    <location>
        <begin position="154"/>
        <end position="178"/>
    </location>
</feature>
<gene>
    <name evidence="2" type="ORF">BD809_10633</name>
</gene>
<evidence type="ECO:0000313" key="2">
    <source>
        <dbReference type="EMBL" id="TYP72785.1"/>
    </source>
</evidence>
<proteinExistence type="predicted"/>
<comment type="caution">
    <text evidence="2">The sequence shown here is derived from an EMBL/GenBank/DDBJ whole genome shotgun (WGS) entry which is preliminary data.</text>
</comment>
<dbReference type="Proteomes" id="UP000324376">
    <property type="component" value="Unassembled WGS sequence"/>
</dbReference>
<evidence type="ECO:0008006" key="4">
    <source>
        <dbReference type="Google" id="ProtNLM"/>
    </source>
</evidence>
<dbReference type="RefSeq" id="WP_148782822.1">
    <property type="nucleotide sequence ID" value="NZ_VNHU01000006.1"/>
</dbReference>
<dbReference type="EMBL" id="VNHU01000006">
    <property type="protein sequence ID" value="TYP72785.1"/>
    <property type="molecule type" value="Genomic_DNA"/>
</dbReference>
<feature type="transmembrane region" description="Helical" evidence="1">
    <location>
        <begin position="190"/>
        <end position="216"/>
    </location>
</feature>
<keyword evidence="3" id="KW-1185">Reference proteome</keyword>
<keyword evidence="1" id="KW-0472">Membrane</keyword>
<keyword evidence="1" id="KW-1133">Transmembrane helix</keyword>
<evidence type="ECO:0000313" key="3">
    <source>
        <dbReference type="Proteomes" id="UP000324376"/>
    </source>
</evidence>
<reference evidence="2 3" key="1">
    <citation type="submission" date="2019-07" db="EMBL/GenBank/DDBJ databases">
        <title>Genomic Encyclopedia of Archaeal and Bacterial Type Strains, Phase II (KMG-II): from individual species to whole genera.</title>
        <authorList>
            <person name="Goeker M."/>
        </authorList>
    </citation>
    <scope>NUCLEOTIDE SEQUENCE [LARGE SCALE GENOMIC DNA]</scope>
    <source>
        <strain evidence="2 3">DSM 17527</strain>
    </source>
</reference>
<sequence length="295" mass="32992">MNASKKINFRQKRELGDIINDTFSFLRNHAKAIMTVLVKTATIPFLLALVATGYYTQVSSKIFNPGGYSPYDIGDTGTIFIAMLFLFITMILFYAVLFSTVLHYIKAYIRDENAIDVYEIKNQVSENFMKFLGLGILSSLMVGFGFMLCFLPGIYFYVPLSLVFAIMVFEGGSTTDVISKSFELIKGHWWVTFGTLLVVGVLVSLIGLIFSVPAMIYTFSKGFVAASESSYLDTADSIDWIYVGLNTLSSAAQYILYTITAVASAFIYFNLHERKYNTGALEEINTIGKDHHLED</sequence>